<dbReference type="PRINTS" id="PR00411">
    <property type="entry name" value="PNDRDTASEI"/>
</dbReference>
<gene>
    <name evidence="6" type="ORF">MgSA37_02136</name>
</gene>
<accession>A0A110AZB4</accession>
<proteinExistence type="predicted"/>
<evidence type="ECO:0000259" key="4">
    <source>
        <dbReference type="Pfam" id="PF03486"/>
    </source>
</evidence>
<dbReference type="Gene3D" id="3.50.50.60">
    <property type="entry name" value="FAD/NAD(P)-binding domain"/>
    <property type="match status" value="1"/>
</dbReference>
<dbReference type="KEGG" id="mgot:MgSA37_02136"/>
<dbReference type="PANTHER" id="PTHR42887">
    <property type="entry name" value="OS12G0638800 PROTEIN"/>
    <property type="match status" value="1"/>
</dbReference>
<dbReference type="InterPro" id="IPR055178">
    <property type="entry name" value="RsdA/BaiN/AoA(So)-like_dom"/>
</dbReference>
<sequence length="415" mass="45580">MPNSDICGTPAMTAKINKQTHFDAIIIGAGACGLMCAVQAGFSGKRTLILEKNDKPGAKILISGGGRCNYTNLYASPQQFISQNEHFCKSTLSQWTVEDTISFFETYGIVGKEKTLGQLFPESDKARDVVKVFTDLCRDLGQEIICNADVKNIEKVEDSFIVSVEIDGIPEEISASKVVIASGGLPIPKMGATDFGLRTARKFELKINDTAPALVPLTITGKDQPWFEQLSGNSIFCRVWNDRASFEENILFTHWGLSGPAILQISSYWRPGEYIYIDLLPYQNIAELIQQEREANGKKMLLAYLAGLYTRKFAEALSDRLPVEKNLASLTKADIEHITSLIHGFKVKPAGDKGYDKAEVMRGGVSTDELSSKTLEAKKVPGLYFGGECVDVTGWLGGYNFQWAWASGFVIAQGI</sequence>
<dbReference type="PANTHER" id="PTHR42887:SF2">
    <property type="entry name" value="OS12G0638800 PROTEIN"/>
    <property type="match status" value="1"/>
</dbReference>
<dbReference type="AlphaFoldDB" id="A0A110AZB4"/>
<dbReference type="EMBL" id="AP017313">
    <property type="protein sequence ID" value="BAU53965.1"/>
    <property type="molecule type" value="Genomic_DNA"/>
</dbReference>
<dbReference type="Pfam" id="PF03486">
    <property type="entry name" value="HI0933_like"/>
    <property type="match status" value="1"/>
</dbReference>
<dbReference type="SUPFAM" id="SSF51905">
    <property type="entry name" value="FAD/NAD(P)-binding domain"/>
    <property type="match status" value="1"/>
</dbReference>
<evidence type="ECO:0000313" key="7">
    <source>
        <dbReference type="Proteomes" id="UP000218263"/>
    </source>
</evidence>
<evidence type="ECO:0000256" key="1">
    <source>
        <dbReference type="ARBA" id="ARBA00001974"/>
    </source>
</evidence>
<keyword evidence="7" id="KW-1185">Reference proteome</keyword>
<comment type="cofactor">
    <cofactor evidence="1">
        <name>FAD</name>
        <dbReference type="ChEBI" id="CHEBI:57692"/>
    </cofactor>
</comment>
<dbReference type="InterPro" id="IPR057661">
    <property type="entry name" value="RsdA/BaiN/AoA(So)_Rossmann"/>
</dbReference>
<keyword evidence="2" id="KW-0285">Flavoprotein</keyword>
<keyword evidence="3" id="KW-0274">FAD</keyword>
<dbReference type="Proteomes" id="UP000218263">
    <property type="component" value="Chromosome"/>
</dbReference>
<dbReference type="InterPro" id="IPR004792">
    <property type="entry name" value="BaiN-like"/>
</dbReference>
<dbReference type="Gene3D" id="1.10.8.260">
    <property type="entry name" value="HI0933 insert domain-like"/>
    <property type="match status" value="1"/>
</dbReference>
<dbReference type="Gene3D" id="2.40.30.10">
    <property type="entry name" value="Translation factors"/>
    <property type="match status" value="1"/>
</dbReference>
<name>A0A110AZB4_9SPHI</name>
<evidence type="ECO:0000256" key="2">
    <source>
        <dbReference type="ARBA" id="ARBA00022630"/>
    </source>
</evidence>
<protein>
    <submittedName>
        <fullName evidence="6">Mercuric reductase</fullName>
    </submittedName>
</protein>
<dbReference type="InterPro" id="IPR023166">
    <property type="entry name" value="BaiN-like_dom_sf"/>
</dbReference>
<feature type="domain" description="RsdA/BaiN/AoA(So)-like insert" evidence="5">
    <location>
        <begin position="212"/>
        <end position="360"/>
    </location>
</feature>
<evidence type="ECO:0000259" key="5">
    <source>
        <dbReference type="Pfam" id="PF22780"/>
    </source>
</evidence>
<dbReference type="InterPro" id="IPR036188">
    <property type="entry name" value="FAD/NAD-bd_sf"/>
</dbReference>
<dbReference type="SUPFAM" id="SSF160996">
    <property type="entry name" value="HI0933 insert domain-like"/>
    <property type="match status" value="1"/>
</dbReference>
<reference evidence="6 7" key="1">
    <citation type="submission" date="2015-12" db="EMBL/GenBank/DDBJ databases">
        <title>Genome sequence of Mucilaginibacter gotjawali.</title>
        <authorList>
            <person name="Lee J.S."/>
            <person name="Lee K.C."/>
            <person name="Kim K.K."/>
            <person name="Lee B.W."/>
        </authorList>
    </citation>
    <scope>NUCLEOTIDE SEQUENCE [LARGE SCALE GENOMIC DNA]</scope>
    <source>
        <strain evidence="6 7">SA3-7</strain>
    </source>
</reference>
<dbReference type="NCBIfam" id="TIGR00275">
    <property type="entry name" value="aminoacetone oxidase family FAD-binding enzyme"/>
    <property type="match status" value="1"/>
</dbReference>
<evidence type="ECO:0000313" key="6">
    <source>
        <dbReference type="EMBL" id="BAU53965.1"/>
    </source>
</evidence>
<feature type="domain" description="RsdA/BaiN/AoA(So)-like Rossmann fold-like" evidence="4">
    <location>
        <begin position="23"/>
        <end position="413"/>
    </location>
</feature>
<evidence type="ECO:0000256" key="3">
    <source>
        <dbReference type="ARBA" id="ARBA00022827"/>
    </source>
</evidence>
<organism evidence="6 7">
    <name type="scientific">Mucilaginibacter gotjawali</name>
    <dbReference type="NCBI Taxonomy" id="1550579"/>
    <lineage>
        <taxon>Bacteria</taxon>
        <taxon>Pseudomonadati</taxon>
        <taxon>Bacteroidota</taxon>
        <taxon>Sphingobacteriia</taxon>
        <taxon>Sphingobacteriales</taxon>
        <taxon>Sphingobacteriaceae</taxon>
        <taxon>Mucilaginibacter</taxon>
    </lineage>
</organism>
<dbReference type="Pfam" id="PF22780">
    <property type="entry name" value="HI0933_like_1st"/>
    <property type="match status" value="1"/>
</dbReference>